<proteinExistence type="predicted"/>
<dbReference type="PIR" id="E97300">
    <property type="entry name" value="E97300"/>
</dbReference>
<organism evidence="1 2">
    <name type="scientific">Clostridium acetobutylicum (strain ATCC 824 / DSM 792 / JCM 1419 / IAM 19013 / LMG 5710 / NBRC 13948 / NRRL B-527 / VKM B-1787 / 2291 / W)</name>
    <dbReference type="NCBI Taxonomy" id="272562"/>
    <lineage>
        <taxon>Bacteria</taxon>
        <taxon>Bacillati</taxon>
        <taxon>Bacillota</taxon>
        <taxon>Clostridia</taxon>
        <taxon>Eubacteriales</taxon>
        <taxon>Clostridiaceae</taxon>
        <taxon>Clostridium</taxon>
    </lineage>
</organism>
<dbReference type="EMBL" id="AE001437">
    <property type="protein sequence ID" value="AAK81192.1"/>
    <property type="molecule type" value="Genomic_DNA"/>
</dbReference>
<evidence type="ECO:0000313" key="2">
    <source>
        <dbReference type="Proteomes" id="UP000000814"/>
    </source>
</evidence>
<evidence type="ECO:0000313" key="1">
    <source>
        <dbReference type="EMBL" id="AAK81192.1"/>
    </source>
</evidence>
<keyword evidence="2" id="KW-1185">Reference proteome</keyword>
<dbReference type="KEGG" id="cac:CA_C3258"/>
<dbReference type="STRING" id="272562.CA_C3258"/>
<gene>
    <name evidence="1" type="ordered locus">CA_C3258</name>
</gene>
<sequence length="104" mass="11333">MYFGRGSVKDSLKILKAGDTVKNLWTTYEVGNWVEGSKIMRDLKIVEKGPSLIQKGYAAINGSSNGASIVYDAKSAKGDSQFNNVTKDIKDVWDTARNVLSGTN</sequence>
<dbReference type="HOGENOM" id="CLU_2245172_0_0_9"/>
<dbReference type="AlphaFoldDB" id="Q97E58"/>
<accession>Q97E58</accession>
<protein>
    <submittedName>
        <fullName evidence="1">Uncharacterized protein</fullName>
    </submittedName>
</protein>
<dbReference type="PATRIC" id="fig|272562.8.peg.3436"/>
<name>Q97E58_CLOAB</name>
<dbReference type="Proteomes" id="UP000000814">
    <property type="component" value="Chromosome"/>
</dbReference>
<reference evidence="1 2" key="1">
    <citation type="journal article" date="2001" name="J. Bacteriol.">
        <title>Genome sequence and comparative analysis of the solvent-producing bacterium Clostridium acetobutylicum.</title>
        <authorList>
            <person name="Nolling J."/>
            <person name="Breton G."/>
            <person name="Omelchenko M.V."/>
            <person name="Makarova K.S."/>
            <person name="Zeng Q."/>
            <person name="Gibson R."/>
            <person name="Lee H.M."/>
            <person name="Dubois J."/>
            <person name="Qiu D."/>
            <person name="Hitti J."/>
            <person name="Wolf Y.I."/>
            <person name="Tatusov R.L."/>
            <person name="Sabathe F."/>
            <person name="Doucette-Stamm L."/>
            <person name="Soucaille P."/>
            <person name="Daly M.J."/>
            <person name="Bennett G.N."/>
            <person name="Koonin E.V."/>
            <person name="Smith D.R."/>
        </authorList>
    </citation>
    <scope>NUCLEOTIDE SEQUENCE [LARGE SCALE GENOMIC DNA]</scope>
    <source>
        <strain evidence="2">ATCC 824 / DSM 792 / JCM 1419 / LMG 5710 / VKM B-1787</strain>
    </source>
</reference>